<accession>A0ABT1HUI7</accession>
<dbReference type="PROSITE" id="PS00910">
    <property type="entry name" value="UPF0029"/>
    <property type="match status" value="1"/>
</dbReference>
<keyword evidence="5" id="KW-1185">Reference proteome</keyword>
<dbReference type="PANTHER" id="PTHR16301">
    <property type="entry name" value="IMPACT-RELATED"/>
    <property type="match status" value="1"/>
</dbReference>
<dbReference type="SUPFAM" id="SSF54211">
    <property type="entry name" value="Ribosomal protein S5 domain 2-like"/>
    <property type="match status" value="1"/>
</dbReference>
<feature type="domain" description="UPF0029" evidence="3">
    <location>
        <begin position="145"/>
        <end position="198"/>
    </location>
</feature>
<evidence type="ECO:0000259" key="3">
    <source>
        <dbReference type="Pfam" id="PF09186"/>
    </source>
</evidence>
<dbReference type="InterPro" id="IPR020568">
    <property type="entry name" value="Ribosomal_Su5_D2-typ_SF"/>
</dbReference>
<name>A0ABT1HUI7_STRSD</name>
<dbReference type="Pfam" id="PF01205">
    <property type="entry name" value="Impact_N"/>
    <property type="match status" value="1"/>
</dbReference>
<dbReference type="InterPro" id="IPR023582">
    <property type="entry name" value="Impact"/>
</dbReference>
<dbReference type="PANTHER" id="PTHR16301:SF20">
    <property type="entry name" value="IMPACT FAMILY MEMBER YIGZ"/>
    <property type="match status" value="1"/>
</dbReference>
<dbReference type="InterPro" id="IPR036956">
    <property type="entry name" value="Impact_N_sf"/>
</dbReference>
<dbReference type="InterPro" id="IPR001498">
    <property type="entry name" value="Impact_N"/>
</dbReference>
<dbReference type="Gene3D" id="3.30.230.30">
    <property type="entry name" value="Impact, N-terminal domain"/>
    <property type="match status" value="1"/>
</dbReference>
<dbReference type="InterPro" id="IPR020569">
    <property type="entry name" value="UPF0029_Impact_CS"/>
</dbReference>
<organism evidence="4 5">
    <name type="scientific">Streptoalloteichus tenebrarius (strain ATCC 17920 / DSM 40477 / JCM 4838 / CBS 697.72 / NBRC 16177 / NCIMB 11028 / NRRL B-12390 / A12253. 1 / ISP 5477)</name>
    <name type="common">Streptomyces tenebrarius</name>
    <dbReference type="NCBI Taxonomy" id="1933"/>
    <lineage>
        <taxon>Bacteria</taxon>
        <taxon>Bacillati</taxon>
        <taxon>Actinomycetota</taxon>
        <taxon>Actinomycetes</taxon>
        <taxon>Pseudonocardiales</taxon>
        <taxon>Pseudonocardiaceae</taxon>
        <taxon>Streptoalloteichus</taxon>
    </lineage>
</organism>
<dbReference type="InterPro" id="IPR015269">
    <property type="entry name" value="UPF0029_Impact_C"/>
</dbReference>
<dbReference type="NCBIfam" id="TIGR00257">
    <property type="entry name" value="IMPACT_YIGZ"/>
    <property type="match status" value="1"/>
</dbReference>
<evidence type="ECO:0000313" key="5">
    <source>
        <dbReference type="Proteomes" id="UP001205311"/>
    </source>
</evidence>
<evidence type="ECO:0000259" key="2">
    <source>
        <dbReference type="Pfam" id="PF01205"/>
    </source>
</evidence>
<dbReference type="EMBL" id="JAMTCP010000014">
    <property type="protein sequence ID" value="MCP2259167.1"/>
    <property type="molecule type" value="Genomic_DNA"/>
</dbReference>
<protein>
    <submittedName>
        <fullName evidence="4">Uncharacterized protein, YigZ family</fullName>
    </submittedName>
</protein>
<reference evidence="4 5" key="1">
    <citation type="submission" date="2022-06" db="EMBL/GenBank/DDBJ databases">
        <title>Genomic Encyclopedia of Archaeal and Bacterial Type Strains, Phase II (KMG-II): from individual species to whole genera.</title>
        <authorList>
            <person name="Goeker M."/>
        </authorList>
    </citation>
    <scope>NUCLEOTIDE SEQUENCE [LARGE SCALE GENOMIC DNA]</scope>
    <source>
        <strain evidence="4 5">DSM 40477</strain>
    </source>
</reference>
<gene>
    <name evidence="4" type="ORF">LX15_002868</name>
</gene>
<evidence type="ECO:0000256" key="1">
    <source>
        <dbReference type="ARBA" id="ARBA00007665"/>
    </source>
</evidence>
<dbReference type="InterPro" id="IPR015796">
    <property type="entry name" value="Impact_YigZ-like"/>
</dbReference>
<dbReference type="Pfam" id="PF09186">
    <property type="entry name" value="DUF1949"/>
    <property type="match status" value="1"/>
</dbReference>
<evidence type="ECO:0000313" key="4">
    <source>
        <dbReference type="EMBL" id="MCP2259167.1"/>
    </source>
</evidence>
<dbReference type="Proteomes" id="UP001205311">
    <property type="component" value="Unassembled WGS sequence"/>
</dbReference>
<sequence>MSRPRPVSRTIKQAGEHEIEIRKSRFLCAVARVGSEEEARAFVQERRRLHFDARHHCSAYVVGEGGQTQKSNDDGEPAGTAGIPMLEVLRHRGLTNVVAVVTRYFGGVLLGAGGLIRAYSGATSETIDAVGVVELRPVRVVSTVVDHGRAGRFENDVRGAGYAVRDVRYGADVRFDLLVPEPEIDAFRTWLAENTSGQATITLGETTYAEVDV</sequence>
<feature type="domain" description="Impact N-terminal" evidence="2">
    <location>
        <begin position="22"/>
        <end position="126"/>
    </location>
</feature>
<dbReference type="InterPro" id="IPR035647">
    <property type="entry name" value="EFG_III/V"/>
</dbReference>
<dbReference type="RefSeq" id="WP_253670072.1">
    <property type="nucleotide sequence ID" value="NZ_JAMTCP010000014.1"/>
</dbReference>
<proteinExistence type="inferred from homology"/>
<dbReference type="SUPFAM" id="SSF54980">
    <property type="entry name" value="EF-G C-terminal domain-like"/>
    <property type="match status" value="1"/>
</dbReference>
<comment type="caution">
    <text evidence="4">The sequence shown here is derived from an EMBL/GenBank/DDBJ whole genome shotgun (WGS) entry which is preliminary data.</text>
</comment>
<comment type="similarity">
    <text evidence="1">Belongs to the IMPACT family.</text>
</comment>